<dbReference type="Gene3D" id="3.30.40.10">
    <property type="entry name" value="Zinc/RING finger domain, C3HC4 (zinc finger)"/>
    <property type="match status" value="1"/>
</dbReference>
<evidence type="ECO:0000259" key="6">
    <source>
        <dbReference type="PROSITE" id="PS50089"/>
    </source>
</evidence>
<sequence>MILSGTEGSEHFSGPSFGLQRGIQNLKKTQEVLLRKNRRLEQEINRLHNEEDVPIQVKSGKKGNPLLHVKVKELEIEVRRLKKLRLKEAHKEAEELQDEQLHGVPDLEHKMKKLLRHFHRVILSPSLDEEEECPICAEALELNKCSSLPCQHIFCNNCLSKMSNGGEDISCPQCRRPSNIEDFVYVGFTATQQWDQLLEIAGQFAAIEGLLGPDTSEEEEEEKLWENFIDDGDSEARFVAVAVDRYIRCAYCGNTFVAPILRSTIQHLMEWGKTNRTWTLKGNTLHIRGLV</sequence>
<evidence type="ECO:0000256" key="5">
    <source>
        <dbReference type="SAM" id="Coils"/>
    </source>
</evidence>
<organism evidence="7 8">
    <name type="scientific">Russula ochroleuca</name>
    <dbReference type="NCBI Taxonomy" id="152965"/>
    <lineage>
        <taxon>Eukaryota</taxon>
        <taxon>Fungi</taxon>
        <taxon>Dikarya</taxon>
        <taxon>Basidiomycota</taxon>
        <taxon>Agaricomycotina</taxon>
        <taxon>Agaricomycetes</taxon>
        <taxon>Russulales</taxon>
        <taxon>Russulaceae</taxon>
        <taxon>Russula</taxon>
    </lineage>
</organism>
<gene>
    <name evidence="7" type="ORF">DFH94DRAFT_623423</name>
</gene>
<protein>
    <recommendedName>
        <fullName evidence="6">RING-type domain-containing protein</fullName>
    </recommendedName>
</protein>
<dbReference type="InterPro" id="IPR017907">
    <property type="entry name" value="Znf_RING_CS"/>
</dbReference>
<dbReference type="SUPFAM" id="SSF57850">
    <property type="entry name" value="RING/U-box"/>
    <property type="match status" value="1"/>
</dbReference>
<evidence type="ECO:0000313" key="8">
    <source>
        <dbReference type="Proteomes" id="UP000759537"/>
    </source>
</evidence>
<feature type="domain" description="RING-type" evidence="6">
    <location>
        <begin position="133"/>
        <end position="175"/>
    </location>
</feature>
<dbReference type="SMART" id="SM00184">
    <property type="entry name" value="RING"/>
    <property type="match status" value="1"/>
</dbReference>
<evidence type="ECO:0000256" key="3">
    <source>
        <dbReference type="ARBA" id="ARBA00022833"/>
    </source>
</evidence>
<dbReference type="InterPro" id="IPR052583">
    <property type="entry name" value="ATP-helicase/E3_Ub-Ligase"/>
</dbReference>
<dbReference type="PROSITE" id="PS50089">
    <property type="entry name" value="ZF_RING_2"/>
    <property type="match status" value="1"/>
</dbReference>
<comment type="caution">
    <text evidence="7">The sequence shown here is derived from an EMBL/GenBank/DDBJ whole genome shotgun (WGS) entry which is preliminary data.</text>
</comment>
<evidence type="ECO:0000256" key="4">
    <source>
        <dbReference type="PROSITE-ProRule" id="PRU00175"/>
    </source>
</evidence>
<dbReference type="InterPro" id="IPR001841">
    <property type="entry name" value="Znf_RING"/>
</dbReference>
<keyword evidence="8" id="KW-1185">Reference proteome</keyword>
<keyword evidence="3" id="KW-0862">Zinc</keyword>
<keyword evidence="1" id="KW-0479">Metal-binding</keyword>
<dbReference type="EMBL" id="WHVB01000003">
    <property type="protein sequence ID" value="KAF8484832.1"/>
    <property type="molecule type" value="Genomic_DNA"/>
</dbReference>
<reference evidence="7" key="1">
    <citation type="submission" date="2019-10" db="EMBL/GenBank/DDBJ databases">
        <authorList>
            <consortium name="DOE Joint Genome Institute"/>
            <person name="Kuo A."/>
            <person name="Miyauchi S."/>
            <person name="Kiss E."/>
            <person name="Drula E."/>
            <person name="Kohler A."/>
            <person name="Sanchez-Garcia M."/>
            <person name="Andreopoulos B."/>
            <person name="Barry K.W."/>
            <person name="Bonito G."/>
            <person name="Buee M."/>
            <person name="Carver A."/>
            <person name="Chen C."/>
            <person name="Cichocki N."/>
            <person name="Clum A."/>
            <person name="Culley D."/>
            <person name="Crous P.W."/>
            <person name="Fauchery L."/>
            <person name="Girlanda M."/>
            <person name="Hayes R."/>
            <person name="Keri Z."/>
            <person name="LaButti K."/>
            <person name="Lipzen A."/>
            <person name="Lombard V."/>
            <person name="Magnuson J."/>
            <person name="Maillard F."/>
            <person name="Morin E."/>
            <person name="Murat C."/>
            <person name="Nolan M."/>
            <person name="Ohm R."/>
            <person name="Pangilinan J."/>
            <person name="Pereira M."/>
            <person name="Perotto S."/>
            <person name="Peter M."/>
            <person name="Riley R."/>
            <person name="Sitrit Y."/>
            <person name="Stielow B."/>
            <person name="Szollosi G."/>
            <person name="Zifcakova L."/>
            <person name="Stursova M."/>
            <person name="Spatafora J.W."/>
            <person name="Tedersoo L."/>
            <person name="Vaario L.-M."/>
            <person name="Yamada A."/>
            <person name="Yan M."/>
            <person name="Wang P."/>
            <person name="Xu J."/>
            <person name="Bruns T."/>
            <person name="Baldrian P."/>
            <person name="Vilgalys R."/>
            <person name="Henrissat B."/>
            <person name="Grigoriev I.V."/>
            <person name="Hibbett D."/>
            <person name="Nagy L.G."/>
            <person name="Martin F.M."/>
        </authorList>
    </citation>
    <scope>NUCLEOTIDE SEQUENCE</scope>
    <source>
        <strain evidence="7">Prilba</strain>
    </source>
</reference>
<accession>A0A9P5TCV0</accession>
<dbReference type="PANTHER" id="PTHR45865">
    <property type="entry name" value="E3 UBIQUITIN-PROTEIN LIGASE SHPRH FAMILY MEMBER"/>
    <property type="match status" value="1"/>
</dbReference>
<dbReference type="InterPro" id="IPR013083">
    <property type="entry name" value="Znf_RING/FYVE/PHD"/>
</dbReference>
<dbReference type="OrthoDB" id="1923159at2759"/>
<name>A0A9P5TCV0_9AGAM</name>
<keyword evidence="2 4" id="KW-0863">Zinc-finger</keyword>
<keyword evidence="5" id="KW-0175">Coiled coil</keyword>
<dbReference type="PANTHER" id="PTHR45865:SF1">
    <property type="entry name" value="E3 UBIQUITIN-PROTEIN LIGASE SHPRH"/>
    <property type="match status" value="1"/>
</dbReference>
<evidence type="ECO:0000256" key="1">
    <source>
        <dbReference type="ARBA" id="ARBA00022723"/>
    </source>
</evidence>
<dbReference type="Proteomes" id="UP000759537">
    <property type="component" value="Unassembled WGS sequence"/>
</dbReference>
<evidence type="ECO:0000313" key="7">
    <source>
        <dbReference type="EMBL" id="KAF8484832.1"/>
    </source>
</evidence>
<dbReference type="GO" id="GO:0008270">
    <property type="term" value="F:zinc ion binding"/>
    <property type="evidence" value="ECO:0007669"/>
    <property type="project" value="UniProtKB-KW"/>
</dbReference>
<proteinExistence type="predicted"/>
<dbReference type="Pfam" id="PF13639">
    <property type="entry name" value="zf-RING_2"/>
    <property type="match status" value="1"/>
</dbReference>
<reference evidence="7" key="2">
    <citation type="journal article" date="2020" name="Nat. Commun.">
        <title>Large-scale genome sequencing of mycorrhizal fungi provides insights into the early evolution of symbiotic traits.</title>
        <authorList>
            <person name="Miyauchi S."/>
            <person name="Kiss E."/>
            <person name="Kuo A."/>
            <person name="Drula E."/>
            <person name="Kohler A."/>
            <person name="Sanchez-Garcia M."/>
            <person name="Morin E."/>
            <person name="Andreopoulos B."/>
            <person name="Barry K.W."/>
            <person name="Bonito G."/>
            <person name="Buee M."/>
            <person name="Carver A."/>
            <person name="Chen C."/>
            <person name="Cichocki N."/>
            <person name="Clum A."/>
            <person name="Culley D."/>
            <person name="Crous P.W."/>
            <person name="Fauchery L."/>
            <person name="Girlanda M."/>
            <person name="Hayes R.D."/>
            <person name="Keri Z."/>
            <person name="LaButti K."/>
            <person name="Lipzen A."/>
            <person name="Lombard V."/>
            <person name="Magnuson J."/>
            <person name="Maillard F."/>
            <person name="Murat C."/>
            <person name="Nolan M."/>
            <person name="Ohm R.A."/>
            <person name="Pangilinan J."/>
            <person name="Pereira M.F."/>
            <person name="Perotto S."/>
            <person name="Peter M."/>
            <person name="Pfister S."/>
            <person name="Riley R."/>
            <person name="Sitrit Y."/>
            <person name="Stielow J.B."/>
            <person name="Szollosi G."/>
            <person name="Zifcakova L."/>
            <person name="Stursova M."/>
            <person name="Spatafora J.W."/>
            <person name="Tedersoo L."/>
            <person name="Vaario L.M."/>
            <person name="Yamada A."/>
            <person name="Yan M."/>
            <person name="Wang P."/>
            <person name="Xu J."/>
            <person name="Bruns T."/>
            <person name="Baldrian P."/>
            <person name="Vilgalys R."/>
            <person name="Dunand C."/>
            <person name="Henrissat B."/>
            <person name="Grigoriev I.V."/>
            <person name="Hibbett D."/>
            <person name="Nagy L.G."/>
            <person name="Martin F.M."/>
        </authorList>
    </citation>
    <scope>NUCLEOTIDE SEQUENCE</scope>
    <source>
        <strain evidence="7">Prilba</strain>
    </source>
</reference>
<feature type="coiled-coil region" evidence="5">
    <location>
        <begin position="23"/>
        <end position="50"/>
    </location>
</feature>
<dbReference type="AlphaFoldDB" id="A0A9P5TCV0"/>
<dbReference type="PROSITE" id="PS00518">
    <property type="entry name" value="ZF_RING_1"/>
    <property type="match status" value="1"/>
</dbReference>
<evidence type="ECO:0000256" key="2">
    <source>
        <dbReference type="ARBA" id="ARBA00022771"/>
    </source>
</evidence>